<keyword evidence="2" id="KW-1185">Reference proteome</keyword>
<evidence type="ECO:0008006" key="3">
    <source>
        <dbReference type="Google" id="ProtNLM"/>
    </source>
</evidence>
<name>A0A166VAL7_9GAMM</name>
<evidence type="ECO:0000313" key="1">
    <source>
        <dbReference type="EMBL" id="KZN32426.1"/>
    </source>
</evidence>
<dbReference type="InterPro" id="IPR023213">
    <property type="entry name" value="CAT-like_dom_sf"/>
</dbReference>
<evidence type="ECO:0000313" key="2">
    <source>
        <dbReference type="Proteomes" id="UP000076643"/>
    </source>
</evidence>
<dbReference type="RefSeq" id="WP_063356393.1">
    <property type="nucleotide sequence ID" value="NZ_AQHB01000023.1"/>
</dbReference>
<accession>A0A166VAL7</accession>
<dbReference type="EMBL" id="AUYB01000132">
    <property type="protein sequence ID" value="KZN32426.1"/>
    <property type="molecule type" value="Genomic_DNA"/>
</dbReference>
<dbReference type="PATRIC" id="fig|1365250.3.peg.4272"/>
<dbReference type="AlphaFoldDB" id="A0A166VAL7"/>
<reference evidence="1 2" key="1">
    <citation type="submission" date="2013-07" db="EMBL/GenBank/DDBJ databases">
        <title>Comparative Genomic and Metabolomic Analysis of Twelve Strains of Pseudoalteromonas luteoviolacea.</title>
        <authorList>
            <person name="Vynne N.G."/>
            <person name="Mansson M."/>
            <person name="Gram L."/>
        </authorList>
    </citation>
    <scope>NUCLEOTIDE SEQUENCE [LARGE SCALE GENOMIC DNA]</scope>
    <source>
        <strain evidence="1 2">DSM 6061</strain>
    </source>
</reference>
<proteinExistence type="predicted"/>
<comment type="caution">
    <text evidence="1">The sequence shown here is derived from an EMBL/GenBank/DDBJ whole genome shotgun (WGS) entry which is preliminary data.</text>
</comment>
<organism evidence="1 2">
    <name type="scientific">Pseudoalteromonas luteoviolacea DSM 6061</name>
    <dbReference type="NCBI Taxonomy" id="1365250"/>
    <lineage>
        <taxon>Bacteria</taxon>
        <taxon>Pseudomonadati</taxon>
        <taxon>Pseudomonadota</taxon>
        <taxon>Gammaproteobacteria</taxon>
        <taxon>Alteromonadales</taxon>
        <taxon>Pseudoalteromonadaceae</taxon>
        <taxon>Pseudoalteromonas</taxon>
    </lineage>
</organism>
<dbReference type="SUPFAM" id="SSF52777">
    <property type="entry name" value="CoA-dependent acyltransferases"/>
    <property type="match status" value="1"/>
</dbReference>
<gene>
    <name evidence="1" type="ORF">N475_22355</name>
</gene>
<dbReference type="Gene3D" id="3.30.559.10">
    <property type="entry name" value="Chloramphenicol acetyltransferase-like domain"/>
    <property type="match status" value="1"/>
</dbReference>
<dbReference type="Proteomes" id="UP000076643">
    <property type="component" value="Unassembled WGS sequence"/>
</dbReference>
<protein>
    <recommendedName>
        <fullName evidence="3">Condensation domain-containing protein</fullName>
    </recommendedName>
</protein>
<sequence length="417" mass="48110">MKKSYPLIPLSARALNFLALSDANDNGNSCDLVILKSSPSQKQLNEAVDHIAKSHPIMQSRIVRKRCRYFWQFDQQLFPEKRFLNWSEKYSSYEDWHDALRNYLFDDVIDPFSSSPVKFICIHYHQYCALLFISSHTASDARSGYLLFEQINAYLNSRSLDIEDRSFEREDKLFESCKVRAYFSASQLLLKNFTRPKKQVDLMHKRSDQWQVDYMDLGELATKKLVSWSKNHKVSVNVALNYILSQSICADKELNVLETMSVRDLSNKNLKWAYNNLIIVFESNIGGDNNWLEDYRQHLDKVKGGGYKTFQAQQEIQALTINLLPRSALKGLVSIYKKLFLKGNMILSNLGALEFDLSHLGEHEIVDIYNFSVPLPPAGLAFVVSTYRQKLRVSLAHRGDDVDPILSEIRSNILSIK</sequence>